<evidence type="ECO:0000256" key="2">
    <source>
        <dbReference type="SAM" id="SignalP"/>
    </source>
</evidence>
<proteinExistence type="predicted"/>
<dbReference type="PANTHER" id="PTHR28583:SF4">
    <property type="entry name" value="N-ACYLETHANOLAMINE-HYDROLYZING ACID AMIDASE"/>
    <property type="match status" value="1"/>
</dbReference>
<feature type="chain" id="PRO_5035245530" description="Choloylglycine hydrolase/NAAA C-terminal domain-containing protein" evidence="2">
    <location>
        <begin position="16"/>
        <end position="348"/>
    </location>
</feature>
<evidence type="ECO:0000313" key="5">
    <source>
        <dbReference type="Proteomes" id="UP000785679"/>
    </source>
</evidence>
<gene>
    <name evidence="4" type="ORF">FGO68_gene7739</name>
</gene>
<keyword evidence="1" id="KW-0378">Hydrolase</keyword>
<keyword evidence="2" id="KW-0732">Signal</keyword>
<evidence type="ECO:0000256" key="1">
    <source>
        <dbReference type="ARBA" id="ARBA00022801"/>
    </source>
</evidence>
<dbReference type="EMBL" id="RRYP01012462">
    <property type="protein sequence ID" value="TNV77093.1"/>
    <property type="molecule type" value="Genomic_DNA"/>
</dbReference>
<organism evidence="4 5">
    <name type="scientific">Halteria grandinella</name>
    <dbReference type="NCBI Taxonomy" id="5974"/>
    <lineage>
        <taxon>Eukaryota</taxon>
        <taxon>Sar</taxon>
        <taxon>Alveolata</taxon>
        <taxon>Ciliophora</taxon>
        <taxon>Intramacronucleata</taxon>
        <taxon>Spirotrichea</taxon>
        <taxon>Stichotrichia</taxon>
        <taxon>Sporadotrichida</taxon>
        <taxon>Halteriidae</taxon>
        <taxon>Halteria</taxon>
    </lineage>
</organism>
<keyword evidence="5" id="KW-1185">Reference proteome</keyword>
<dbReference type="OrthoDB" id="311200at2759"/>
<protein>
    <recommendedName>
        <fullName evidence="3">Choloylglycine hydrolase/NAAA C-terminal domain-containing protein</fullName>
    </recommendedName>
</protein>
<feature type="signal peptide" evidence="2">
    <location>
        <begin position="1"/>
        <end position="15"/>
    </location>
</feature>
<sequence>MYLLALLLPLTASASLTPSDLPVFTLDFDEHPSTRYTALFTHYKAQLLQMETMFLHSVAPQYRDEFKEKAPLFKDHNPEAYYSMEALAQIIGMETHETLLVNSIVDFSSWCTSIVARMENGTIIHARNLDFDYPSMMVHLVYKALIKKDGRIVAEAAAIAGYIGFYTGLRYDTFTVSYNVRMERLNQSDILKNIDYELKSGVLPAQQLIQRALLESTSYDEAVSLIVYHPVNTPCYIILGGKARNEGIVITRDRDRLNQTMSLNFKRWFVAQTNKDWWRAPDPRYQATEERLQNLTQAGVNPESLVSEVLRANGVLQSITIFQAAMSAGMGTFDVYLINDKQSGDVIA</sequence>
<dbReference type="Pfam" id="PF02275">
    <property type="entry name" value="CBAH"/>
    <property type="match status" value="1"/>
</dbReference>
<dbReference type="GO" id="GO:0016810">
    <property type="term" value="F:hydrolase activity, acting on carbon-nitrogen (but not peptide) bonds"/>
    <property type="evidence" value="ECO:0007669"/>
    <property type="project" value="TreeGrafter"/>
</dbReference>
<dbReference type="AlphaFoldDB" id="A0A8J8NKU2"/>
<evidence type="ECO:0000259" key="3">
    <source>
        <dbReference type="Pfam" id="PF02275"/>
    </source>
</evidence>
<reference evidence="4" key="1">
    <citation type="submission" date="2019-06" db="EMBL/GenBank/DDBJ databases">
        <authorList>
            <person name="Zheng W."/>
        </authorList>
    </citation>
    <scope>NUCLEOTIDE SEQUENCE</scope>
    <source>
        <strain evidence="4">QDHG01</strain>
    </source>
</reference>
<dbReference type="PANTHER" id="PTHR28583">
    <property type="entry name" value="ACID AMIDASE"/>
    <property type="match status" value="1"/>
</dbReference>
<comment type="caution">
    <text evidence="4">The sequence shown here is derived from an EMBL/GenBank/DDBJ whole genome shotgun (WGS) entry which is preliminary data.</text>
</comment>
<dbReference type="InterPro" id="IPR029132">
    <property type="entry name" value="CBAH/NAAA_C"/>
</dbReference>
<feature type="domain" description="Choloylglycine hydrolase/NAAA C-terminal" evidence="3">
    <location>
        <begin position="111"/>
        <end position="258"/>
    </location>
</feature>
<dbReference type="Proteomes" id="UP000785679">
    <property type="component" value="Unassembled WGS sequence"/>
</dbReference>
<evidence type="ECO:0000313" key="4">
    <source>
        <dbReference type="EMBL" id="TNV77093.1"/>
    </source>
</evidence>
<name>A0A8J8NKU2_HALGN</name>
<accession>A0A8J8NKU2</accession>
<dbReference type="Gene3D" id="3.60.60.10">
    <property type="entry name" value="Penicillin V Acylase, Chain A"/>
    <property type="match status" value="1"/>
</dbReference>